<name>A0A255XZ55_9PROT</name>
<feature type="signal peptide" evidence="1">
    <location>
        <begin position="1"/>
        <end position="20"/>
    </location>
</feature>
<dbReference type="RefSeq" id="WP_094406610.1">
    <property type="nucleotide sequence ID" value="NZ_BMJZ01000013.1"/>
</dbReference>
<protein>
    <submittedName>
        <fullName evidence="3">Metallo-mystery pair system four-Cys motif protein</fullName>
    </submittedName>
</protein>
<comment type="caution">
    <text evidence="3">The sequence shown here is derived from an EMBL/GenBank/DDBJ whole genome shotgun (WGS) entry which is preliminary data.</text>
</comment>
<evidence type="ECO:0000256" key="1">
    <source>
        <dbReference type="SAM" id="SignalP"/>
    </source>
</evidence>
<feature type="domain" description="Copper-binding protein MbnP-like" evidence="2">
    <location>
        <begin position="23"/>
        <end position="268"/>
    </location>
</feature>
<evidence type="ECO:0000313" key="3">
    <source>
        <dbReference type="EMBL" id="OYQ22222.1"/>
    </source>
</evidence>
<organism evidence="3 4">
    <name type="scientific">Elstera cyanobacteriorum</name>
    <dbReference type="NCBI Taxonomy" id="2022747"/>
    <lineage>
        <taxon>Bacteria</taxon>
        <taxon>Pseudomonadati</taxon>
        <taxon>Pseudomonadota</taxon>
        <taxon>Alphaproteobacteria</taxon>
        <taxon>Rhodospirillales</taxon>
        <taxon>Rhodospirillaceae</taxon>
        <taxon>Elstera</taxon>
    </lineage>
</organism>
<dbReference type="OrthoDB" id="64245at2"/>
<evidence type="ECO:0000313" key="4">
    <source>
        <dbReference type="Proteomes" id="UP000216361"/>
    </source>
</evidence>
<accession>A0A255XZ55</accession>
<feature type="chain" id="PRO_5012603794" evidence="1">
    <location>
        <begin position="21"/>
        <end position="300"/>
    </location>
</feature>
<dbReference type="Pfam" id="PF20243">
    <property type="entry name" value="MbnP"/>
    <property type="match status" value="1"/>
</dbReference>
<proteinExistence type="predicted"/>
<evidence type="ECO:0000259" key="2">
    <source>
        <dbReference type="Pfam" id="PF20243"/>
    </source>
</evidence>
<keyword evidence="1" id="KW-0732">Signal</keyword>
<dbReference type="EMBL" id="NOXS01000014">
    <property type="protein sequence ID" value="OYQ22222.1"/>
    <property type="molecule type" value="Genomic_DNA"/>
</dbReference>
<sequence>MRITLASLLLATGLALSAAAQETPVILTFAAQIGGEPFRCGGAYADIGTTKSTVTPSDFRFYVSDVALIRADGTEQPVALTQDQKWQYQTVALLDFEDKTGPCSNGTADTNAKVVGSAPAGAYTGVAFTLGVPFALNHADATLGASPLNLSTLFWNWLGGYKFLRIDMDTSGGAQAGKDRGFVIHLGSTACQPAGAHGGGMPMGTAGGHGTPSGAAMQPAQSCANPNRARVVLPGFDPAKQVILADLKALLSETNIDVNQPESALGCMSAPSDGDCPGIFRALGLPVGGQTVPQRFFKAS</sequence>
<keyword evidence="4" id="KW-1185">Reference proteome</keyword>
<gene>
    <name evidence="3" type="ORF">CHR90_00445</name>
</gene>
<dbReference type="AlphaFoldDB" id="A0A255XZ55"/>
<dbReference type="Proteomes" id="UP000216361">
    <property type="component" value="Unassembled WGS sequence"/>
</dbReference>
<dbReference type="InterPro" id="IPR046863">
    <property type="entry name" value="MbnP-like_dom"/>
</dbReference>
<dbReference type="InterPro" id="IPR023977">
    <property type="entry name" value="MbnP-like"/>
</dbReference>
<reference evidence="3 4" key="1">
    <citation type="submission" date="2017-07" db="EMBL/GenBank/DDBJ databases">
        <title>Elstera cyanobacteriorum sp. nov., a novel bacterium isolated from cyanobacterial aggregates in a eutrophic lake.</title>
        <authorList>
            <person name="Cai H."/>
        </authorList>
    </citation>
    <scope>NUCLEOTIDE SEQUENCE [LARGE SCALE GENOMIC DNA]</scope>
    <source>
        <strain evidence="3 4">TH019</strain>
    </source>
</reference>
<dbReference type="NCBIfam" id="TIGR04052">
    <property type="entry name" value="MbnP_like_WxW"/>
    <property type="match status" value="1"/>
</dbReference>